<evidence type="ECO:0000313" key="1">
    <source>
        <dbReference type="EMBL" id="KAI3751583.1"/>
    </source>
</evidence>
<organism evidence="1 2">
    <name type="scientific">Cichorium intybus</name>
    <name type="common">Chicory</name>
    <dbReference type="NCBI Taxonomy" id="13427"/>
    <lineage>
        <taxon>Eukaryota</taxon>
        <taxon>Viridiplantae</taxon>
        <taxon>Streptophyta</taxon>
        <taxon>Embryophyta</taxon>
        <taxon>Tracheophyta</taxon>
        <taxon>Spermatophyta</taxon>
        <taxon>Magnoliopsida</taxon>
        <taxon>eudicotyledons</taxon>
        <taxon>Gunneridae</taxon>
        <taxon>Pentapetalae</taxon>
        <taxon>asterids</taxon>
        <taxon>campanulids</taxon>
        <taxon>Asterales</taxon>
        <taxon>Asteraceae</taxon>
        <taxon>Cichorioideae</taxon>
        <taxon>Cichorieae</taxon>
        <taxon>Cichoriinae</taxon>
        <taxon>Cichorium</taxon>
    </lineage>
</organism>
<gene>
    <name evidence="1" type="ORF">L2E82_22673</name>
</gene>
<dbReference type="Proteomes" id="UP001055811">
    <property type="component" value="Linkage Group LG04"/>
</dbReference>
<accession>A0ACB9DY00</accession>
<reference evidence="1 2" key="2">
    <citation type="journal article" date="2022" name="Mol. Ecol. Resour.">
        <title>The genomes of chicory, endive, great burdock and yacon provide insights into Asteraceae paleo-polyploidization history and plant inulin production.</title>
        <authorList>
            <person name="Fan W."/>
            <person name="Wang S."/>
            <person name="Wang H."/>
            <person name="Wang A."/>
            <person name="Jiang F."/>
            <person name="Liu H."/>
            <person name="Zhao H."/>
            <person name="Xu D."/>
            <person name="Zhang Y."/>
        </authorList>
    </citation>
    <scope>NUCLEOTIDE SEQUENCE [LARGE SCALE GENOMIC DNA]</scope>
    <source>
        <strain evidence="2">cv. Punajuju</strain>
        <tissue evidence="1">Leaves</tissue>
    </source>
</reference>
<evidence type="ECO:0000313" key="2">
    <source>
        <dbReference type="Proteomes" id="UP001055811"/>
    </source>
</evidence>
<name>A0ACB9DY00_CICIN</name>
<dbReference type="EMBL" id="CM042012">
    <property type="protein sequence ID" value="KAI3751583.1"/>
    <property type="molecule type" value="Genomic_DNA"/>
</dbReference>
<proteinExistence type="predicted"/>
<reference evidence="2" key="1">
    <citation type="journal article" date="2022" name="Mol. Ecol. Resour.">
        <title>The genomes of chicory, endive, great burdock and yacon provide insights into Asteraceae palaeo-polyploidization history and plant inulin production.</title>
        <authorList>
            <person name="Fan W."/>
            <person name="Wang S."/>
            <person name="Wang H."/>
            <person name="Wang A."/>
            <person name="Jiang F."/>
            <person name="Liu H."/>
            <person name="Zhao H."/>
            <person name="Xu D."/>
            <person name="Zhang Y."/>
        </authorList>
    </citation>
    <scope>NUCLEOTIDE SEQUENCE [LARGE SCALE GENOMIC DNA]</scope>
    <source>
        <strain evidence="2">cv. Punajuju</strain>
    </source>
</reference>
<keyword evidence="2" id="KW-1185">Reference proteome</keyword>
<comment type="caution">
    <text evidence="1">The sequence shown here is derived from an EMBL/GenBank/DDBJ whole genome shotgun (WGS) entry which is preliminary data.</text>
</comment>
<sequence length="266" mass="29673">MLPHLLPISANLILPSPAKLQISKRSPGAIFFCGCGFFVYLLFFSAAELSSSSELVLQIWFMYIVDFTEMVPSANLSAVLSNMNIEVPSISAVSTNYVSVKERWNKTWDEGRYSWVHKYGKSSSGEHWDTHVQQDTWLKNTLIMVFTIAIKTSCLYVKSKNHLRVNSAQRCNGDSLYELAAKRCNSGGLLWFRLSGGSQRHSGAPVAGVGEVMFEEEDEGVACDVRLGLFDGYPLISIEDSLDVYVGLRIAIYNLSSSYFIKSTFT</sequence>
<protein>
    <submittedName>
        <fullName evidence="1">Uncharacterized protein</fullName>
    </submittedName>
</protein>